<dbReference type="InterPro" id="IPR025358">
    <property type="entry name" value="DUF4262"/>
</dbReference>
<dbReference type="RefSeq" id="WP_175081493.1">
    <property type="nucleotide sequence ID" value="NZ_JAKUMG010000002.1"/>
</dbReference>
<sequence length="151" mass="17074">MNEAEKKILQVIEQYGCYVTSVFDPEGESPSFTYSTGISKTYDAPELIIIGLNSKLAHSIVNNYAGRLKNGEKFSIGEFYEDFLEGFDVTFCEVSQENKQEFMLSACWYNNDKFEALQLVYPTTSGIWPWDAAANQSFLTLQPCLATKSAW</sequence>
<protein>
    <submittedName>
        <fullName evidence="1">DUF4262 domain-containing protein</fullName>
    </submittedName>
</protein>
<dbReference type="EMBL" id="JAKUMG010000002">
    <property type="protein sequence ID" value="MDI4668638.1"/>
    <property type="molecule type" value="Genomic_DNA"/>
</dbReference>
<comment type="caution">
    <text evidence="1">The sequence shown here is derived from an EMBL/GenBank/DDBJ whole genome shotgun (WGS) entry which is preliminary data.</text>
</comment>
<proteinExistence type="predicted"/>
<dbReference type="Pfam" id="PF14081">
    <property type="entry name" value="DUF4262"/>
    <property type="match status" value="1"/>
</dbReference>
<accession>A0ABT6TXJ6</accession>
<gene>
    <name evidence="1" type="ORF">MKZ47_05930</name>
</gene>
<reference evidence="1 2" key="1">
    <citation type="submission" date="2022-02" db="EMBL/GenBank/DDBJ databases">
        <title>Genome analysis of Beneficial Microorganisms for Coral consortium from Pocillopora damicornis.</title>
        <authorList>
            <person name="Rosado P.M."/>
            <person name="Cardoso P.M."/>
            <person name="Rosado J.G."/>
            <person name="Schultz J."/>
            <person name="Rocha U."/>
            <person name="Costa T.K."/>
            <person name="Peixoto R.S."/>
        </authorList>
    </citation>
    <scope>NUCLEOTIDE SEQUENCE [LARGE SCALE GENOMIC DNA]</scope>
    <source>
        <strain evidence="1 2">BMC5</strain>
    </source>
</reference>
<organism evidence="1 2">
    <name type="scientific">Pseudoalteromonas shioyasakiensis</name>
    <dbReference type="NCBI Taxonomy" id="1190813"/>
    <lineage>
        <taxon>Bacteria</taxon>
        <taxon>Pseudomonadati</taxon>
        <taxon>Pseudomonadota</taxon>
        <taxon>Gammaproteobacteria</taxon>
        <taxon>Alteromonadales</taxon>
        <taxon>Pseudoalteromonadaceae</taxon>
        <taxon>Pseudoalteromonas</taxon>
    </lineage>
</organism>
<evidence type="ECO:0000313" key="2">
    <source>
        <dbReference type="Proteomes" id="UP001156974"/>
    </source>
</evidence>
<evidence type="ECO:0000313" key="1">
    <source>
        <dbReference type="EMBL" id="MDI4668638.1"/>
    </source>
</evidence>
<keyword evidence="2" id="KW-1185">Reference proteome</keyword>
<dbReference type="Proteomes" id="UP001156974">
    <property type="component" value="Unassembled WGS sequence"/>
</dbReference>
<name>A0ABT6TXJ6_9GAMM</name>